<dbReference type="InterPro" id="IPR041675">
    <property type="entry name" value="PH_5"/>
</dbReference>
<dbReference type="Pfam" id="PF00780">
    <property type="entry name" value="CNH"/>
    <property type="match status" value="1"/>
</dbReference>
<feature type="domain" description="PH" evidence="4">
    <location>
        <begin position="1052"/>
        <end position="1187"/>
    </location>
</feature>
<dbReference type="Gene3D" id="1.20.900.10">
    <property type="entry name" value="Dbl homology (DH) domain"/>
    <property type="match status" value="2"/>
</dbReference>
<dbReference type="OrthoDB" id="2272012at2759"/>
<comment type="caution">
    <text evidence="7">The sequence shown here is derived from an EMBL/GenBank/DDBJ whole genome shotgun (WGS) entry which is preliminary data.</text>
</comment>
<evidence type="ECO:0000259" key="6">
    <source>
        <dbReference type="PROSITE" id="PS50219"/>
    </source>
</evidence>
<dbReference type="PROSITE" id="PS50003">
    <property type="entry name" value="PH_DOMAIN"/>
    <property type="match status" value="1"/>
</dbReference>
<dbReference type="Pfam" id="PF00621">
    <property type="entry name" value="RhoGEF"/>
    <property type="match status" value="2"/>
</dbReference>
<dbReference type="SMART" id="SM00233">
    <property type="entry name" value="PH"/>
    <property type="match status" value="1"/>
</dbReference>
<dbReference type="SMART" id="SM00036">
    <property type="entry name" value="CNH"/>
    <property type="match status" value="1"/>
</dbReference>
<dbReference type="InterPro" id="IPR001180">
    <property type="entry name" value="CNH_dom"/>
</dbReference>
<dbReference type="InterPro" id="IPR001849">
    <property type="entry name" value="PH_domain"/>
</dbReference>
<dbReference type="Proteomes" id="UP000284842">
    <property type="component" value="Unassembled WGS sequence"/>
</dbReference>
<evidence type="ECO:0000256" key="3">
    <source>
        <dbReference type="SAM" id="MobiDB-lite"/>
    </source>
</evidence>
<dbReference type="SUPFAM" id="SSF48065">
    <property type="entry name" value="DBL homology domain (DH-domain)"/>
    <property type="match status" value="2"/>
</dbReference>
<feature type="domain" description="DH" evidence="5">
    <location>
        <begin position="596"/>
        <end position="785"/>
    </location>
</feature>
<feature type="domain" description="DH" evidence="5">
    <location>
        <begin position="826"/>
        <end position="1017"/>
    </location>
</feature>
<feature type="compositionally biased region" description="Low complexity" evidence="3">
    <location>
        <begin position="100"/>
        <end position="110"/>
    </location>
</feature>
<dbReference type="InterPro" id="IPR052233">
    <property type="entry name" value="Rho-type_GEFs"/>
</dbReference>
<evidence type="ECO:0000256" key="1">
    <source>
        <dbReference type="ARBA" id="ARBA00022553"/>
    </source>
</evidence>
<evidence type="ECO:0000313" key="8">
    <source>
        <dbReference type="Proteomes" id="UP000284842"/>
    </source>
</evidence>
<evidence type="ECO:0008006" key="9">
    <source>
        <dbReference type="Google" id="ProtNLM"/>
    </source>
</evidence>
<dbReference type="PANTHER" id="PTHR46572:SF1">
    <property type="entry name" value="RHO1 GUANINE NUCLEOTIDE EXCHANGE FACTOR TUS1"/>
    <property type="match status" value="1"/>
</dbReference>
<dbReference type="Pfam" id="PF15405">
    <property type="entry name" value="PH_5"/>
    <property type="match status" value="1"/>
</dbReference>
<dbReference type="SMART" id="SM00325">
    <property type="entry name" value="RhoGEF"/>
    <property type="match status" value="2"/>
</dbReference>
<dbReference type="PROSITE" id="PS50219">
    <property type="entry name" value="CNH"/>
    <property type="match status" value="1"/>
</dbReference>
<evidence type="ECO:0000259" key="5">
    <source>
        <dbReference type="PROSITE" id="PS50010"/>
    </source>
</evidence>
<dbReference type="InterPro" id="IPR011993">
    <property type="entry name" value="PH-like_dom_sf"/>
</dbReference>
<protein>
    <recommendedName>
        <fullName evidence="9">DH domain-containing protein</fullName>
    </recommendedName>
</protein>
<dbReference type="PROSITE" id="PS00741">
    <property type="entry name" value="DH_1"/>
    <property type="match status" value="1"/>
</dbReference>
<keyword evidence="1" id="KW-0597">Phosphoprotein</keyword>
<dbReference type="PROSITE" id="PS50010">
    <property type="entry name" value="DH_2"/>
    <property type="match status" value="2"/>
</dbReference>
<proteinExistence type="predicted"/>
<dbReference type="InterPro" id="IPR000219">
    <property type="entry name" value="DH_dom"/>
</dbReference>
<evidence type="ECO:0000259" key="4">
    <source>
        <dbReference type="PROSITE" id="PS50003"/>
    </source>
</evidence>
<keyword evidence="8" id="KW-1185">Reference proteome</keyword>
<evidence type="ECO:0000313" key="7">
    <source>
        <dbReference type="EMBL" id="PPQ65159.1"/>
    </source>
</evidence>
<reference evidence="7 8" key="1">
    <citation type="journal article" date="2018" name="Evol. Lett.">
        <title>Horizontal gene cluster transfer increased hallucinogenic mushroom diversity.</title>
        <authorList>
            <person name="Reynolds H.T."/>
            <person name="Vijayakumar V."/>
            <person name="Gluck-Thaler E."/>
            <person name="Korotkin H.B."/>
            <person name="Matheny P.B."/>
            <person name="Slot J.C."/>
        </authorList>
    </citation>
    <scope>NUCLEOTIDE SEQUENCE [LARGE SCALE GENOMIC DNA]</scope>
    <source>
        <strain evidence="7 8">2629</strain>
    </source>
</reference>
<dbReference type="InParanoid" id="A0A409VFZ3"/>
<dbReference type="PANTHER" id="PTHR46572">
    <property type="entry name" value="RHO1 GDP-GTP EXCHANGE PROTEIN 1-RELATED"/>
    <property type="match status" value="1"/>
</dbReference>
<accession>A0A409VFZ3</accession>
<dbReference type="Gene3D" id="2.30.29.30">
    <property type="entry name" value="Pleckstrin-homology domain (PH domain)/Phosphotyrosine-binding domain (PTB)"/>
    <property type="match status" value="1"/>
</dbReference>
<dbReference type="InterPro" id="IPR035899">
    <property type="entry name" value="DBL_dom_sf"/>
</dbReference>
<dbReference type="SUPFAM" id="SSF50729">
    <property type="entry name" value="PH domain-like"/>
    <property type="match status" value="1"/>
</dbReference>
<name>A0A409VFZ3_9AGAR</name>
<sequence length="1638" mass="185608">MSATQPTHLIMPGAKQEPNEDHLDELYNTVWNGFVETPVSPESTYSIAHGDRAYRNYTPDLPESSSSSRHSSLNTTSMQQVAGPSNSSSGRRRPLPPTPGGAAAIAGPSSVPLEKLQGPQPPHVITQPPAPSSSSRLSVPAAPPQPQPSQTLQRSNTTRKSRIFRRNPGPDPSTVTSPALNDEGPSTIDWDEYEGAAVAENTEFPDEDEHLPLPGYVRAFQEDPNASASLAVAPTQEEGPDYMGPPAEPFAPLDSPEELPRNERYYSMASTPSIQQRWDQAPDVQSFIGTDYPILRPPSSTHSEFLGLPYVNHEEEDRSATPEPARASTSFSQQYEDVYDIAPHHIHAHSVYQPSYAGTDVDELQQYLADGGDLDRRNTDVIRMIAEFPGVDRGPAHLELHEEDADDFIDDDERRFINLSLVSNLAVQLRDKVPRGTHVKGSIPYPRAFTGKDIVSTLHSIISREWLRDHDEPLSDRRLALLAARSLQMQLFFYEVEWGSRVLHDGVEDVYMFLDDPEGTSEMPIERAELPSGILTALTKCYAAGCEEGKRCYSRTCPRKGVKLDISESMPEDQREEWSKKVPEELLLSLSENEINRQTIIHKLISKEKQYIDDLNIVESVFIKPLRLAHPPIMTPLVLEEFIDEVFGNILELRDCNRRLLDALYIRQREQQPIIQSIGDILLGAATDFRTVYPVYVGHHPLAEKRMKEELEHNPEFRLFIEKCSRQTSIRADGVPRLDLKHYLNRPSEHLQKYPVLLEAVYRETDHKNPDGDYLHEAISAIKNLQNVAQLLTFQSAMGKGITGKWEWNDLISQETKSTISREEAKRQSVIFELIKGEMAYVRDLENIETMYVRPLRNAEPPIIPTERLDQFLVDVFHNYNELHAHHRRLVDSLHEIQRDEHPRIRTITPAVFDAVLNFREAYMEYIPNYPIAAYRIDDEIANNEEFRKFVNNAIRHPDAHRLDMKNFINRPIPRLLRYELLLKEILSETPSYHDDRDAIPPVIDLIKSLGKETEPGVVTSKKKVELWKYNANLEFKPGEYVDMDLLNENRSLEHTGKLLRQPDNDRTNGWTELFVMLFDNYLVMTKPKEKDGVTKYHVYRKPIPLDLLSVVNFSDNPVQRGNSILRAFRDRSDSASVSSRSADTDSRTVYPCIIHHNGRLGGPYILYAESAAARTEWKKRLEEVIGFRRVVQDMNKIFEIESLSVDTFLIPAFATNPNAPAWNDGTFTGKVTCSVPFMTPDGRGLVAIGCAEGVWIGYRHDSKSLRRVLHLKMVTQCAMLEDFGLFIVLADKVLFAYHLEALVPTTPGSIHASQTPVKIHGKDVQFFSVGILHNRTLVIYMKKRGNNDCHFYAVEPVLDKINERPKASNQRGFMPGAKKRPEWFRPFKDFQCQDAHDLIFLKAKIAVLSAKGFQIMDLTDYRSVTIPQRDSPRYSYLSRRCDHCRPLGMFRSSDDGFLLCYNGNYPPPVSSTRTNIPLEFGVYVDKQGNPNRPTGIVEWEGTADKAALHSPYVILFDPRFIEVRHIETGRLIQIIPGTDIRCVWDGRSVDPSSTFAPPEGNEDNMIKEPLVHAVMNITDAPTQPGGRPMRGIVQHVFELFPTTALYLPGALSSPSTAPFYPISFSPPRSPPLRAGHL</sequence>
<dbReference type="EMBL" id="NHTK01006072">
    <property type="protein sequence ID" value="PPQ65159.1"/>
    <property type="molecule type" value="Genomic_DNA"/>
</dbReference>
<evidence type="ECO:0000256" key="2">
    <source>
        <dbReference type="ARBA" id="ARBA00022658"/>
    </source>
</evidence>
<feature type="domain" description="CNH" evidence="6">
    <location>
        <begin position="1229"/>
        <end position="1551"/>
    </location>
</feature>
<feature type="region of interest" description="Disordered" evidence="3">
    <location>
        <begin position="54"/>
        <end position="188"/>
    </location>
</feature>
<dbReference type="GO" id="GO:0005085">
    <property type="term" value="F:guanyl-nucleotide exchange factor activity"/>
    <property type="evidence" value="ECO:0007669"/>
    <property type="project" value="UniProtKB-KW"/>
</dbReference>
<organism evidence="7 8">
    <name type="scientific">Panaeolus cyanescens</name>
    <dbReference type="NCBI Taxonomy" id="181874"/>
    <lineage>
        <taxon>Eukaryota</taxon>
        <taxon>Fungi</taxon>
        <taxon>Dikarya</taxon>
        <taxon>Basidiomycota</taxon>
        <taxon>Agaricomycotina</taxon>
        <taxon>Agaricomycetes</taxon>
        <taxon>Agaricomycetidae</taxon>
        <taxon>Agaricales</taxon>
        <taxon>Agaricineae</taxon>
        <taxon>Galeropsidaceae</taxon>
        <taxon>Panaeolus</taxon>
    </lineage>
</organism>
<gene>
    <name evidence="7" type="ORF">CVT24_011022</name>
</gene>
<dbReference type="GO" id="GO:0035556">
    <property type="term" value="P:intracellular signal transduction"/>
    <property type="evidence" value="ECO:0007669"/>
    <property type="project" value="InterPro"/>
</dbReference>
<dbReference type="CDD" id="cd00160">
    <property type="entry name" value="RhoGEF"/>
    <property type="match status" value="2"/>
</dbReference>
<dbReference type="InterPro" id="IPR001331">
    <property type="entry name" value="GDS_CDC24_CS"/>
</dbReference>
<keyword evidence="2" id="KW-0344">Guanine-nucleotide releasing factor</keyword>
<dbReference type="STRING" id="181874.A0A409VFZ3"/>